<feature type="transmembrane region" description="Helical" evidence="2">
    <location>
        <begin position="57"/>
        <end position="76"/>
    </location>
</feature>
<reference evidence="3 4" key="1">
    <citation type="submission" date="2007-03" db="EMBL/GenBank/DDBJ databases">
        <title>Complete sequence of Shewanella loihica PV-4.</title>
        <authorList>
            <consortium name="US DOE Joint Genome Institute"/>
            <person name="Copeland A."/>
            <person name="Lucas S."/>
            <person name="Lapidus A."/>
            <person name="Barry K."/>
            <person name="Detter J.C."/>
            <person name="Glavina del Rio T."/>
            <person name="Hammon N."/>
            <person name="Israni S."/>
            <person name="Dalin E."/>
            <person name="Tice H."/>
            <person name="Pitluck S."/>
            <person name="Chain P."/>
            <person name="Malfatti S."/>
            <person name="Shin M."/>
            <person name="Vergez L."/>
            <person name="Schmutz J."/>
            <person name="Larimer F."/>
            <person name="Land M."/>
            <person name="Hauser L."/>
            <person name="Kyrpides N."/>
            <person name="Mikhailova N."/>
            <person name="Romine M.F."/>
            <person name="Serres G."/>
            <person name="Fredrickson J."/>
            <person name="Tiedje J."/>
            <person name="Richardson P."/>
        </authorList>
    </citation>
    <scope>NUCLEOTIDE SEQUENCE [LARGE SCALE GENOMIC DNA]</scope>
    <source>
        <strain evidence="4">ATCC BAA-1088 / PV-4</strain>
    </source>
</reference>
<feature type="transmembrane region" description="Helical" evidence="2">
    <location>
        <begin position="104"/>
        <end position="120"/>
    </location>
</feature>
<feature type="compositionally biased region" description="Acidic residues" evidence="1">
    <location>
        <begin position="329"/>
        <end position="341"/>
    </location>
</feature>
<organism evidence="3 4">
    <name type="scientific">Shewanella loihica (strain ATCC BAA-1088 / PV-4)</name>
    <dbReference type="NCBI Taxonomy" id="323850"/>
    <lineage>
        <taxon>Bacteria</taxon>
        <taxon>Pseudomonadati</taxon>
        <taxon>Pseudomonadota</taxon>
        <taxon>Gammaproteobacteria</taxon>
        <taxon>Alteromonadales</taxon>
        <taxon>Shewanellaceae</taxon>
        <taxon>Shewanella</taxon>
    </lineage>
</organism>
<proteinExistence type="predicted"/>
<feature type="transmembrane region" description="Helical" evidence="2">
    <location>
        <begin position="12"/>
        <end position="45"/>
    </location>
</feature>
<feature type="transmembrane region" description="Helical" evidence="2">
    <location>
        <begin position="303"/>
        <end position="323"/>
    </location>
</feature>
<keyword evidence="2" id="KW-1133">Transmembrane helix</keyword>
<feature type="transmembrane region" description="Helical" evidence="2">
    <location>
        <begin position="274"/>
        <end position="291"/>
    </location>
</feature>
<dbReference type="RefSeq" id="WP_011864488.1">
    <property type="nucleotide sequence ID" value="NC_009092.1"/>
</dbReference>
<evidence type="ECO:0000256" key="2">
    <source>
        <dbReference type="SAM" id="Phobius"/>
    </source>
</evidence>
<feature type="transmembrane region" description="Helical" evidence="2">
    <location>
        <begin position="182"/>
        <end position="205"/>
    </location>
</feature>
<accession>A3QAQ6</accession>
<keyword evidence="4" id="KW-1185">Reference proteome</keyword>
<keyword evidence="2" id="KW-0472">Membrane</keyword>
<feature type="transmembrane region" description="Helical" evidence="2">
    <location>
        <begin position="249"/>
        <end position="267"/>
    </location>
</feature>
<feature type="region of interest" description="Disordered" evidence="1">
    <location>
        <begin position="329"/>
        <end position="367"/>
    </location>
</feature>
<evidence type="ECO:0000256" key="1">
    <source>
        <dbReference type="SAM" id="MobiDB-lite"/>
    </source>
</evidence>
<evidence type="ECO:0000313" key="3">
    <source>
        <dbReference type="EMBL" id="ABO22554.1"/>
    </source>
</evidence>
<dbReference type="Pfam" id="PF11168">
    <property type="entry name" value="DUF2955"/>
    <property type="match status" value="1"/>
</dbReference>
<dbReference type="EMBL" id="CP000606">
    <property type="protein sequence ID" value="ABO22554.1"/>
    <property type="molecule type" value="Genomic_DNA"/>
</dbReference>
<keyword evidence="2" id="KW-0812">Transmembrane</keyword>
<name>A3QAQ6_SHELP</name>
<dbReference type="HOGENOM" id="CLU_826246_0_0_6"/>
<dbReference type="KEGG" id="slo:Shew_0682"/>
<sequence length="367" mass="40088" precursor="true">MFHSPANPIIRLVFGPLALLFYLWSQAAPLAILAPMFMVIFLTLMPSRPPLSLMLKLLLIVLFVSLGLVFIGGLLLDSPSGYLLFCWSLLFWSFYRSHNDGKDLLATLMLIVVIIMTIMSKQMQAPIEVLPWLLMKSAVLALILTYLSFLLFPGDEQDILPDETQADGSSAHMGTILFKTTAMTIVLAALIGIGSSQSMLIAITIGSMIKLADPKEHKSFKQNRLITTAIGILFTFPVMLTFAFGLPTWVVLGMAIFCGLQLAGFAIRRATPLAIYQLLFTNFVVLVYQIITHIGSDALYAQLVRLISISIAIIIGGLLLSMLHHETGSTDETELTDETGADDEKRSEEAPSNAPAKEPKAAAQAGN</sequence>
<feature type="transmembrane region" description="Helical" evidence="2">
    <location>
        <begin position="132"/>
        <end position="152"/>
    </location>
</feature>
<dbReference type="eggNOG" id="ENOG5033QZ3">
    <property type="taxonomic scope" value="Bacteria"/>
</dbReference>
<protein>
    <submittedName>
        <fullName evidence="3">Permease of the major facilitator superfamily</fullName>
    </submittedName>
</protein>
<dbReference type="OrthoDB" id="5904926at2"/>
<evidence type="ECO:0000313" key="4">
    <source>
        <dbReference type="Proteomes" id="UP000001558"/>
    </source>
</evidence>
<feature type="compositionally biased region" description="Low complexity" evidence="1">
    <location>
        <begin position="350"/>
        <end position="367"/>
    </location>
</feature>
<gene>
    <name evidence="3" type="ordered locus">Shew_0682</name>
</gene>
<feature type="transmembrane region" description="Helical" evidence="2">
    <location>
        <begin position="225"/>
        <end position="243"/>
    </location>
</feature>
<dbReference type="Proteomes" id="UP000001558">
    <property type="component" value="Chromosome"/>
</dbReference>
<dbReference type="AlphaFoldDB" id="A3QAQ6"/>
<dbReference type="InterPro" id="IPR022604">
    <property type="entry name" value="DUF2955"/>
</dbReference>